<dbReference type="Proteomes" id="UP000032746">
    <property type="component" value="Chromosome"/>
</dbReference>
<dbReference type="AlphaFoldDB" id="A0A0D5YKL1"/>
<accession>A0A0D5YKL1</accession>
<dbReference type="Proteomes" id="UP000252694">
    <property type="component" value="Unassembled WGS sequence"/>
</dbReference>
<reference evidence="2 6" key="3">
    <citation type="submission" date="2015-12" db="EMBL/GenBank/DDBJ databases">
        <authorList>
            <person name="Wibberg D."/>
        </authorList>
    </citation>
    <scope>NUCLEOTIDE SEQUENCE [LARGE SCALE GENOMIC DNA]</scope>
    <source>
        <strain evidence="2">R2091</strain>
    </source>
</reference>
<evidence type="ECO:0000313" key="5">
    <source>
        <dbReference type="Proteomes" id="UP000032746"/>
    </source>
</evidence>
<sequence>MMSNNAIYAPQNVVIIFYTSPIKKPPEGGF</sequence>
<name>A0A0D5YKL1_ACIBA</name>
<evidence type="ECO:0000313" key="7">
    <source>
        <dbReference type="Proteomes" id="UP000076296"/>
    </source>
</evidence>
<dbReference type="EMBL" id="LRDT01000043">
    <property type="protein sequence ID" value="KZA12799.1"/>
    <property type="molecule type" value="Genomic_DNA"/>
</dbReference>
<evidence type="ECO:0000313" key="1">
    <source>
        <dbReference type="EMBL" id="AKA32757.1"/>
    </source>
</evidence>
<reference evidence="1 5" key="1">
    <citation type="journal article" date="2015" name="J. Bacteriol.">
        <title>Resources for Genetic and Genomic Analysis of Emerging Pathogen Acinetobacter baumannii.</title>
        <authorList>
            <person name="Gallagher L.A."/>
            <person name="Ramage E."/>
            <person name="Weiss E.J."/>
            <person name="Radey M."/>
            <person name="Hayden H.S."/>
            <person name="Held K.G."/>
            <person name="Huse H.K."/>
            <person name="Zurawski D.V."/>
            <person name="Brittnacher M.J."/>
            <person name="Manoil C."/>
        </authorList>
    </citation>
    <scope>NUCLEOTIDE SEQUENCE [LARGE SCALE GENOMIC DNA]</scope>
    <source>
        <strain evidence="1 5">AB5075-UW</strain>
    </source>
</reference>
<reference evidence="5" key="2">
    <citation type="submission" date="2015-03" db="EMBL/GenBank/DDBJ databases">
        <authorList>
            <person name="Gallagher L.A."/>
            <person name="Hayden H.S."/>
            <person name="Weiss E.J."/>
            <person name="Hager K.R."/>
            <person name="Ramage E."/>
            <person name="Radey M.R."/>
            <person name="Bydalek R."/>
            <person name="Manoil C."/>
            <person name="Miller S.I."/>
            <person name="Brittnacher M.J."/>
        </authorList>
    </citation>
    <scope>NUCLEOTIDE SEQUENCE [LARGE SCALE GENOMIC DNA]</scope>
    <source>
        <strain evidence="5">AB5075-UW</strain>
    </source>
</reference>
<proteinExistence type="predicted"/>
<evidence type="ECO:0000313" key="4">
    <source>
        <dbReference type="EMBL" id="SST25983.1"/>
    </source>
</evidence>
<dbReference type="EMBL" id="UFMQ01000013">
    <property type="protein sequence ID" value="SST25983.1"/>
    <property type="molecule type" value="Genomic_DNA"/>
</dbReference>
<dbReference type="Proteomes" id="UP000076296">
    <property type="component" value="Unassembled WGS sequence"/>
</dbReference>
<evidence type="ECO:0000313" key="6">
    <source>
        <dbReference type="Proteomes" id="UP000066661"/>
    </source>
</evidence>
<dbReference type="EMBL" id="LN997846">
    <property type="protein sequence ID" value="CUW34268.1"/>
    <property type="molecule type" value="Genomic_DNA"/>
</dbReference>
<organism evidence="1 5">
    <name type="scientific">Acinetobacter baumannii</name>
    <dbReference type="NCBI Taxonomy" id="470"/>
    <lineage>
        <taxon>Bacteria</taxon>
        <taxon>Pseudomonadati</taxon>
        <taxon>Pseudomonadota</taxon>
        <taxon>Gammaproteobacteria</taxon>
        <taxon>Moraxellales</taxon>
        <taxon>Moraxellaceae</taxon>
        <taxon>Acinetobacter</taxon>
        <taxon>Acinetobacter calcoaceticus/baumannii complex</taxon>
    </lineage>
</organism>
<reference evidence="3 7" key="4">
    <citation type="submission" date="2016-01" db="EMBL/GenBank/DDBJ databases">
        <title>Draft sequences of Acinetobacter baumannii isolates from wounded military personnel.</title>
        <authorList>
            <person name="Arivett B.A."/>
            <person name="Fiester S.E."/>
            <person name="Ream D.C."/>
            <person name="Actis L.A."/>
        </authorList>
    </citation>
    <scope>NUCLEOTIDE SEQUENCE [LARGE SCALE GENOMIC DNA]</scope>
    <source>
        <strain evidence="3 7">AB2828</strain>
    </source>
</reference>
<evidence type="ECO:0000313" key="3">
    <source>
        <dbReference type="EMBL" id="KZA12799.1"/>
    </source>
</evidence>
<reference evidence="4 8" key="5">
    <citation type="submission" date="2018-07" db="EMBL/GenBank/DDBJ databases">
        <authorList>
            <consortium name="Pathogen Informatics"/>
        </authorList>
    </citation>
    <scope>NUCLEOTIDE SEQUENCE [LARGE SCALE GENOMIC DNA]</scope>
    <source>
        <strain evidence="4 8">4300STDY7045823</strain>
    </source>
</reference>
<protein>
    <submittedName>
        <fullName evidence="1">Uncharacterized protein</fullName>
    </submittedName>
</protein>
<gene>
    <name evidence="2" type="ORF">ABR2091_0861</name>
    <name evidence="1" type="ORF">ABUW_3044</name>
    <name evidence="3" type="ORF">LV35_03362</name>
    <name evidence="4" type="ORF">SAMEA104305318_02607</name>
</gene>
<evidence type="ECO:0000313" key="2">
    <source>
        <dbReference type="EMBL" id="CUW34268.1"/>
    </source>
</evidence>
<dbReference type="Proteomes" id="UP000066661">
    <property type="component" value="Chromosome I"/>
</dbReference>
<dbReference type="PATRIC" id="fig|470.1345.peg.2995"/>
<evidence type="ECO:0000313" key="8">
    <source>
        <dbReference type="Proteomes" id="UP000252694"/>
    </source>
</evidence>
<dbReference type="EMBL" id="CP008706">
    <property type="protein sequence ID" value="AKA32757.1"/>
    <property type="molecule type" value="Genomic_DNA"/>
</dbReference>